<sequence length="117" mass="13138">MITKFRIHLTYILCVIFFLIQEIVSIEDTTNQENSNPDDDKIKCGVTCSITMASVGALIVGVSVFAIFRHQKKRLRQKTGDLEEIVTVKYANSSFETINTQPVFQNTQAAQDHAKAT</sequence>
<protein>
    <submittedName>
        <fullName evidence="3">Uncharacterized protein</fullName>
    </submittedName>
</protein>
<feature type="signal peptide" evidence="2">
    <location>
        <begin position="1"/>
        <end position="25"/>
    </location>
</feature>
<proteinExistence type="predicted"/>
<keyword evidence="2" id="KW-0732">Signal</keyword>
<dbReference type="EMBL" id="BEXD01001580">
    <property type="protein sequence ID" value="GBB94818.1"/>
    <property type="molecule type" value="Genomic_DNA"/>
</dbReference>
<evidence type="ECO:0000256" key="2">
    <source>
        <dbReference type="SAM" id="SignalP"/>
    </source>
</evidence>
<keyword evidence="1" id="KW-1133">Transmembrane helix</keyword>
<gene>
    <name evidence="3" type="ORF">RclHR1_02420005</name>
</gene>
<keyword evidence="4" id="KW-1185">Reference proteome</keyword>
<accession>A0A2Z6RRY3</accession>
<reference evidence="3 4" key="1">
    <citation type="submission" date="2017-11" db="EMBL/GenBank/DDBJ databases">
        <title>The genome of Rhizophagus clarus HR1 reveals common genetic basis of auxotrophy among arbuscular mycorrhizal fungi.</title>
        <authorList>
            <person name="Kobayashi Y."/>
        </authorList>
    </citation>
    <scope>NUCLEOTIDE SEQUENCE [LARGE SCALE GENOMIC DNA]</scope>
    <source>
        <strain evidence="3 4">HR1</strain>
    </source>
</reference>
<keyword evidence="1" id="KW-0472">Membrane</keyword>
<dbReference type="Proteomes" id="UP000247702">
    <property type="component" value="Unassembled WGS sequence"/>
</dbReference>
<feature type="chain" id="PRO_5016417667" evidence="2">
    <location>
        <begin position="26"/>
        <end position="117"/>
    </location>
</feature>
<evidence type="ECO:0000313" key="3">
    <source>
        <dbReference type="EMBL" id="GBB94818.1"/>
    </source>
</evidence>
<organism evidence="3 4">
    <name type="scientific">Rhizophagus clarus</name>
    <dbReference type="NCBI Taxonomy" id="94130"/>
    <lineage>
        <taxon>Eukaryota</taxon>
        <taxon>Fungi</taxon>
        <taxon>Fungi incertae sedis</taxon>
        <taxon>Mucoromycota</taxon>
        <taxon>Glomeromycotina</taxon>
        <taxon>Glomeromycetes</taxon>
        <taxon>Glomerales</taxon>
        <taxon>Glomeraceae</taxon>
        <taxon>Rhizophagus</taxon>
    </lineage>
</organism>
<evidence type="ECO:0000256" key="1">
    <source>
        <dbReference type="SAM" id="Phobius"/>
    </source>
</evidence>
<feature type="transmembrane region" description="Helical" evidence="1">
    <location>
        <begin position="49"/>
        <end position="68"/>
    </location>
</feature>
<keyword evidence="1" id="KW-0812">Transmembrane</keyword>
<evidence type="ECO:0000313" key="4">
    <source>
        <dbReference type="Proteomes" id="UP000247702"/>
    </source>
</evidence>
<dbReference type="AlphaFoldDB" id="A0A2Z6RRY3"/>
<name>A0A2Z6RRY3_9GLOM</name>
<comment type="caution">
    <text evidence="3">The sequence shown here is derived from an EMBL/GenBank/DDBJ whole genome shotgun (WGS) entry which is preliminary data.</text>
</comment>